<dbReference type="GeneID" id="78293976"/>
<dbReference type="EMBL" id="QEKH01000002">
    <property type="protein sequence ID" value="PVY45618.1"/>
    <property type="molecule type" value="Genomic_DNA"/>
</dbReference>
<protein>
    <submittedName>
        <fullName evidence="1">Uncharacterized protein</fullName>
    </submittedName>
</protein>
<evidence type="ECO:0000313" key="2">
    <source>
        <dbReference type="Proteomes" id="UP000245959"/>
    </source>
</evidence>
<dbReference type="Proteomes" id="UP000245959">
    <property type="component" value="Unassembled WGS sequence"/>
</dbReference>
<name>A0A2U1BAC7_9BACT</name>
<proteinExistence type="predicted"/>
<comment type="caution">
    <text evidence="1">The sequence shown here is derived from an EMBL/GenBank/DDBJ whole genome shotgun (WGS) entry which is preliminary data.</text>
</comment>
<gene>
    <name evidence="1" type="ORF">C8D82_102190</name>
</gene>
<dbReference type="InterPro" id="IPR008928">
    <property type="entry name" value="6-hairpin_glycosidase_sf"/>
</dbReference>
<dbReference type="AlphaFoldDB" id="A0A2U1BAC7"/>
<keyword evidence="2" id="KW-1185">Reference proteome</keyword>
<organism evidence="1 2">
    <name type="scientific">Victivallis vadensis</name>
    <dbReference type="NCBI Taxonomy" id="172901"/>
    <lineage>
        <taxon>Bacteria</taxon>
        <taxon>Pseudomonadati</taxon>
        <taxon>Lentisphaerota</taxon>
        <taxon>Lentisphaeria</taxon>
        <taxon>Victivallales</taxon>
        <taxon>Victivallaceae</taxon>
        <taxon>Victivallis</taxon>
    </lineage>
</organism>
<reference evidence="1 2" key="1">
    <citation type="submission" date="2018-04" db="EMBL/GenBank/DDBJ databases">
        <title>Genomic Encyclopedia of Type Strains, Phase IV (KMG-IV): sequencing the most valuable type-strain genomes for metagenomic binning, comparative biology and taxonomic classification.</title>
        <authorList>
            <person name="Goeker M."/>
        </authorList>
    </citation>
    <scope>NUCLEOTIDE SEQUENCE [LARGE SCALE GENOMIC DNA]</scope>
    <source>
        <strain evidence="1 2">DSM 14823</strain>
    </source>
</reference>
<dbReference type="Gene3D" id="1.50.10.10">
    <property type="match status" value="1"/>
</dbReference>
<accession>A0A2U1BAC7</accession>
<dbReference type="GO" id="GO:0005975">
    <property type="term" value="P:carbohydrate metabolic process"/>
    <property type="evidence" value="ECO:0007669"/>
    <property type="project" value="InterPro"/>
</dbReference>
<dbReference type="SUPFAM" id="SSF48208">
    <property type="entry name" value="Six-hairpin glycosidases"/>
    <property type="match status" value="1"/>
</dbReference>
<evidence type="ECO:0000313" key="1">
    <source>
        <dbReference type="EMBL" id="PVY45618.1"/>
    </source>
</evidence>
<dbReference type="InterPro" id="IPR012341">
    <property type="entry name" value="6hp_glycosidase-like_sf"/>
</dbReference>
<sequence>MNRNHPSPFATLETSDGFLGPLWRGTMQSLLDRTREDGFCQTSFGEENGVKCYGVCHYSRDAAEAAGVLADQGCPEPAARILDFTLSHIPEGQYFIVHAYRPDGTPLHNKIQIDTPAHPARALARLLETGADDPALPRCFDRLDRVFDDTWRHHFHAAFRLLDSGNYNEQLGGGTEPLLDLFTNGAMYGGCLAMAEAARLLNRPAIVTERYLERAALLDRGIDHWLYDPAADLYRAALRPDGKAEERPLNWINLYPERWYPGRRSAWRRAFEELWRAEHCNDWGGLRVPSGETGFMKLRTMGKVIGQMLRFAARSGDDRRLEVLLEFLRRTVRRPADLYPEYWLHHLPSPGQSPYLDWFFGEFEGVWNGFAEDPAADYTVDSGNCEQCAVFLGCFSGDVLGFSAGGGKVEAAPRLPGTAVAEVRNRALGVHRGRRVAGGFRLDAHELEFTAEAPVEELTLTLPFYAGEAPAPVGCEPPEAEVKLDERGATAVFRNVSSARLTRLKG</sequence>
<dbReference type="RefSeq" id="WP_133245022.1">
    <property type="nucleotide sequence ID" value="NZ_CALXNT010000041.1"/>
</dbReference>